<evidence type="ECO:0000313" key="14">
    <source>
        <dbReference type="EMBL" id="CAJ1403059.1"/>
    </source>
</evidence>
<dbReference type="GO" id="GO:0006487">
    <property type="term" value="P:protein N-linked glycosylation"/>
    <property type="evidence" value="ECO:0007669"/>
    <property type="project" value="TreeGrafter"/>
</dbReference>
<evidence type="ECO:0000256" key="9">
    <source>
        <dbReference type="ARBA" id="ARBA00023235"/>
    </source>
</evidence>
<comment type="similarity">
    <text evidence="3 13">Belongs to the eukaryotic PMM family.</text>
</comment>
<reference evidence="14" key="1">
    <citation type="submission" date="2023-08" db="EMBL/GenBank/DDBJ databases">
        <authorList>
            <person name="Chen Y."/>
            <person name="Shah S."/>
            <person name="Dougan E. K."/>
            <person name="Thang M."/>
            <person name="Chan C."/>
        </authorList>
    </citation>
    <scope>NUCLEOTIDE SEQUENCE</scope>
</reference>
<evidence type="ECO:0000256" key="8">
    <source>
        <dbReference type="ARBA" id="ARBA00022842"/>
    </source>
</evidence>
<comment type="subcellular location">
    <subcellularLocation>
        <location evidence="1 13">Cytoplasm</location>
    </subcellularLocation>
</comment>
<dbReference type="GO" id="GO:0004615">
    <property type="term" value="F:phosphomannomutase activity"/>
    <property type="evidence" value="ECO:0007669"/>
    <property type="project" value="UniProtKB-EC"/>
</dbReference>
<dbReference type="Gene3D" id="3.40.50.1000">
    <property type="entry name" value="HAD superfamily/HAD-like"/>
    <property type="match status" value="1"/>
</dbReference>
<feature type="binding site" evidence="12">
    <location>
        <position position="220"/>
    </location>
    <ligand>
        <name>Mg(2+)</name>
        <dbReference type="ChEBI" id="CHEBI:18420"/>
        <label>1</label>
    </ligand>
</feature>
<comment type="function">
    <text evidence="13">Involved in the synthesis of the GDP-mannose and dolichol-phosphate-mannose required for a number of critical mannosyl transfer reactions.</text>
</comment>
<evidence type="ECO:0000256" key="1">
    <source>
        <dbReference type="ARBA" id="ARBA00004496"/>
    </source>
</evidence>
<gene>
    <name evidence="14" type="ORF">EVOR1521_LOCUS25810</name>
</gene>
<dbReference type="FunFam" id="3.30.1240.20:FF:000001">
    <property type="entry name" value="Phosphomannomutase"/>
    <property type="match status" value="1"/>
</dbReference>
<sequence length="260" mass="29458">MSKNKRILALFDVDGTLTEPRKLVSPETLTYLQELRTKICIGVVGGSDLVKQKEQLGDSPALFDYAFSENGLLAFKDGQKIGETSIKDHLGEEKLKKLINWVLRYFADLDIPVKRGTFVEFRQGMMNLSPIGRNCSREERNEFEKFDLANGIRKTMVKKMTEEFADLGLTYSIGGQISFDVFPTGWDKTYCLRYLPEAEFDEIHFFGDKTFEGGNDFEIYSHPRTKGHSIEDANPLTTLKKLEELFGVPAPKSLTPPSAH</sequence>
<dbReference type="EC" id="5.4.2.8" evidence="5 13"/>
<evidence type="ECO:0000256" key="12">
    <source>
        <dbReference type="PIRSR" id="PIRSR605002-3"/>
    </source>
</evidence>
<protein>
    <recommendedName>
        <fullName evidence="5 13">Phosphomannomutase</fullName>
        <ecNumber evidence="5 13">5.4.2.8</ecNumber>
    </recommendedName>
</protein>
<dbReference type="InterPro" id="IPR005002">
    <property type="entry name" value="PMM"/>
</dbReference>
<comment type="catalytic activity">
    <reaction evidence="13">
        <text>alpha-D-mannose 1-phosphate = D-mannose 6-phosphate</text>
        <dbReference type="Rhea" id="RHEA:11140"/>
        <dbReference type="ChEBI" id="CHEBI:58409"/>
        <dbReference type="ChEBI" id="CHEBI:58735"/>
        <dbReference type="EC" id="5.4.2.8"/>
    </reaction>
</comment>
<feature type="binding site" evidence="11">
    <location>
        <position position="140"/>
    </location>
    <ligand>
        <name>alpha-D-mannose 1-phosphate</name>
        <dbReference type="ChEBI" id="CHEBI:58409"/>
    </ligand>
</feature>
<feature type="binding site" evidence="11">
    <location>
        <position position="122"/>
    </location>
    <ligand>
        <name>alpha-D-mannose 1-phosphate</name>
        <dbReference type="ChEBI" id="CHEBI:58409"/>
    </ligand>
</feature>
<dbReference type="InterPro" id="IPR036412">
    <property type="entry name" value="HAD-like_sf"/>
</dbReference>
<dbReference type="EMBL" id="CAUJNA010003479">
    <property type="protein sequence ID" value="CAJ1403059.1"/>
    <property type="molecule type" value="Genomic_DNA"/>
</dbReference>
<evidence type="ECO:0000256" key="2">
    <source>
        <dbReference type="ARBA" id="ARBA00004699"/>
    </source>
</evidence>
<dbReference type="InterPro" id="IPR006379">
    <property type="entry name" value="HAD-SF_hydro_IIB"/>
</dbReference>
<evidence type="ECO:0000256" key="10">
    <source>
        <dbReference type="PIRSR" id="PIRSR605002-1"/>
    </source>
</evidence>
<dbReference type="InterPro" id="IPR023214">
    <property type="entry name" value="HAD_sf"/>
</dbReference>
<dbReference type="GO" id="GO:0046872">
    <property type="term" value="F:metal ion binding"/>
    <property type="evidence" value="ECO:0007669"/>
    <property type="project" value="UniProtKB-KW"/>
</dbReference>
<comment type="subunit">
    <text evidence="4 13">Homodimer.</text>
</comment>
<feature type="binding site" evidence="12">
    <location>
        <position position="225"/>
    </location>
    <ligand>
        <name>Mg(2+)</name>
        <dbReference type="ChEBI" id="CHEBI:18420"/>
        <label>1</label>
    </ligand>
</feature>
<evidence type="ECO:0000256" key="7">
    <source>
        <dbReference type="ARBA" id="ARBA00022723"/>
    </source>
</evidence>
<comment type="caution">
    <text evidence="14">The sequence shown here is derived from an EMBL/GenBank/DDBJ whole genome shotgun (WGS) entry which is preliminary data.</text>
</comment>
<evidence type="ECO:0000256" key="5">
    <source>
        <dbReference type="ARBA" id="ARBA00012730"/>
    </source>
</evidence>
<evidence type="ECO:0000256" key="3">
    <source>
        <dbReference type="ARBA" id="ARBA00009736"/>
    </source>
</evidence>
<feature type="binding site" evidence="12">
    <location>
        <position position="12"/>
    </location>
    <ligand>
        <name>Mg(2+)</name>
        <dbReference type="ChEBI" id="CHEBI:18420"/>
        <label>1</label>
    </ligand>
</feature>
<dbReference type="GO" id="GO:0006013">
    <property type="term" value="P:mannose metabolic process"/>
    <property type="evidence" value="ECO:0007669"/>
    <property type="project" value="TreeGrafter"/>
</dbReference>
<keyword evidence="15" id="KW-1185">Reference proteome</keyword>
<keyword evidence="9 13" id="KW-0413">Isomerase</keyword>
<feature type="active site" description="Nucleophile" evidence="10">
    <location>
        <position position="12"/>
    </location>
</feature>
<feature type="binding site" evidence="12">
    <location>
        <position position="208"/>
    </location>
    <ligand>
        <name>Mg(2+)</name>
        <dbReference type="ChEBI" id="CHEBI:18420"/>
        <label>1</label>
    </ligand>
</feature>
<keyword evidence="7 12" id="KW-0479">Metal-binding</keyword>
<accession>A0AA36JDF9</accession>
<evidence type="ECO:0000256" key="11">
    <source>
        <dbReference type="PIRSR" id="PIRSR605002-2"/>
    </source>
</evidence>
<dbReference type="NCBIfam" id="TIGR01484">
    <property type="entry name" value="HAD-SF-IIB"/>
    <property type="match status" value="1"/>
</dbReference>
<organism evidence="14 15">
    <name type="scientific">Effrenium voratum</name>
    <dbReference type="NCBI Taxonomy" id="2562239"/>
    <lineage>
        <taxon>Eukaryota</taxon>
        <taxon>Sar</taxon>
        <taxon>Alveolata</taxon>
        <taxon>Dinophyceae</taxon>
        <taxon>Suessiales</taxon>
        <taxon>Symbiodiniaceae</taxon>
        <taxon>Effrenium</taxon>
    </lineage>
</organism>
<dbReference type="Pfam" id="PF03332">
    <property type="entry name" value="PMM"/>
    <property type="match status" value="1"/>
</dbReference>
<dbReference type="SFLD" id="SFLDG01140">
    <property type="entry name" value="C2.B:_Phosphomannomutase_and_P"/>
    <property type="match status" value="1"/>
</dbReference>
<feature type="binding site" evidence="12">
    <location>
        <position position="14"/>
    </location>
    <ligand>
        <name>Mg(2+)</name>
        <dbReference type="ChEBI" id="CHEBI:18420"/>
        <label>1</label>
    </ligand>
</feature>
<feature type="binding site" evidence="11">
    <location>
        <position position="180"/>
    </location>
    <ligand>
        <name>alpha-D-mannose 1-phosphate</name>
        <dbReference type="ChEBI" id="CHEBI:58409"/>
    </ligand>
</feature>
<evidence type="ECO:0000256" key="6">
    <source>
        <dbReference type="ARBA" id="ARBA00022490"/>
    </source>
</evidence>
<dbReference type="SFLD" id="SFLDS00003">
    <property type="entry name" value="Haloacid_Dehalogenase"/>
    <property type="match status" value="1"/>
</dbReference>
<comment type="pathway">
    <text evidence="2 13">Nucleotide-sugar biosynthesis; GDP-alpha-D-mannose biosynthesis; alpha-D-mannose 1-phosphate from D-fructose 6-phosphate: step 2/2.</text>
</comment>
<name>A0AA36JDF9_9DINO</name>
<feature type="binding site" evidence="11">
    <location>
        <position position="178"/>
    </location>
    <ligand>
        <name>alpha-D-mannose 1-phosphate</name>
        <dbReference type="ChEBI" id="CHEBI:58409"/>
    </ligand>
</feature>
<dbReference type="SFLD" id="SFLDG01143">
    <property type="entry name" value="C2.B.3:_Phosphomannomutase_Lik"/>
    <property type="match status" value="1"/>
</dbReference>
<dbReference type="SUPFAM" id="SSF56784">
    <property type="entry name" value="HAD-like"/>
    <property type="match status" value="1"/>
</dbReference>
<evidence type="ECO:0000256" key="13">
    <source>
        <dbReference type="RuleBase" id="RU361118"/>
    </source>
</evidence>
<evidence type="ECO:0000313" key="15">
    <source>
        <dbReference type="Proteomes" id="UP001178507"/>
    </source>
</evidence>
<dbReference type="InterPro" id="IPR043169">
    <property type="entry name" value="PMM_cap"/>
</dbReference>
<dbReference type="PANTHER" id="PTHR10466:SF0">
    <property type="entry name" value="PHOSPHOMANNOMUTASE"/>
    <property type="match status" value="1"/>
</dbReference>
<feature type="active site" description="Proton donor/acceptor" evidence="10">
    <location>
        <position position="14"/>
    </location>
</feature>
<comment type="cofactor">
    <cofactor evidence="12">
        <name>Mg(2+)</name>
        <dbReference type="ChEBI" id="CHEBI:18420"/>
    </cofactor>
</comment>
<dbReference type="AlphaFoldDB" id="A0AA36JDF9"/>
<feature type="binding site" evidence="11">
    <location>
        <position position="21"/>
    </location>
    <ligand>
        <name>alpha-D-mannose 1-phosphate</name>
        <dbReference type="ChEBI" id="CHEBI:58409"/>
    </ligand>
</feature>
<dbReference type="SFLD" id="SFLDF00445">
    <property type="entry name" value="alpha-phosphomannomutase"/>
    <property type="match status" value="1"/>
</dbReference>
<proteinExistence type="inferred from homology"/>
<dbReference type="Gene3D" id="3.30.1240.20">
    <property type="match status" value="1"/>
</dbReference>
<keyword evidence="6 13" id="KW-0963">Cytoplasm</keyword>
<feature type="binding site" evidence="11">
    <location>
        <position position="133"/>
    </location>
    <ligand>
        <name>alpha-D-mannose 1-phosphate</name>
        <dbReference type="ChEBI" id="CHEBI:58409"/>
    </ligand>
</feature>
<evidence type="ECO:0000256" key="4">
    <source>
        <dbReference type="ARBA" id="ARBA00011738"/>
    </source>
</evidence>
<dbReference type="Proteomes" id="UP001178507">
    <property type="component" value="Unassembled WGS sequence"/>
</dbReference>
<keyword evidence="8 12" id="KW-0460">Magnesium</keyword>
<dbReference type="CDD" id="cd02585">
    <property type="entry name" value="HAD_PMM"/>
    <property type="match status" value="1"/>
</dbReference>
<dbReference type="GO" id="GO:0005829">
    <property type="term" value="C:cytosol"/>
    <property type="evidence" value="ECO:0007669"/>
    <property type="project" value="TreeGrafter"/>
</dbReference>
<dbReference type="GO" id="GO:0009298">
    <property type="term" value="P:GDP-mannose biosynthetic process"/>
    <property type="evidence" value="ECO:0007669"/>
    <property type="project" value="InterPro"/>
</dbReference>
<dbReference type="PANTHER" id="PTHR10466">
    <property type="entry name" value="PHOSPHOMANNOMUTASE"/>
    <property type="match status" value="1"/>
</dbReference>